<evidence type="ECO:0000313" key="4">
    <source>
        <dbReference type="Proteomes" id="UP001155144"/>
    </source>
</evidence>
<protein>
    <recommendedName>
        <fullName evidence="5">DUF4440 domain-containing protein</fullName>
    </recommendedName>
</protein>
<dbReference type="EMBL" id="JANUBL010000006">
    <property type="protein sequence ID" value="MCS4122524.1"/>
    <property type="molecule type" value="Genomic_DNA"/>
</dbReference>
<proteinExistence type="predicted"/>
<gene>
    <name evidence="2" type="ORF">GGP45_002885</name>
    <name evidence="3" type="ORF">GGP99_002542</name>
</gene>
<evidence type="ECO:0000313" key="3">
    <source>
        <dbReference type="EMBL" id="MCS4158565.1"/>
    </source>
</evidence>
<accession>A0A9X2V9Q1</accession>
<organism evidence="2 4">
    <name type="scientific">Salinibacter ruber</name>
    <dbReference type="NCBI Taxonomy" id="146919"/>
    <lineage>
        <taxon>Bacteria</taxon>
        <taxon>Pseudomonadati</taxon>
        <taxon>Rhodothermota</taxon>
        <taxon>Rhodothermia</taxon>
        <taxon>Rhodothermales</taxon>
        <taxon>Salinibacteraceae</taxon>
        <taxon>Salinibacter</taxon>
    </lineage>
</organism>
<name>A0A9X2V9Q1_9BACT</name>
<dbReference type="InterPro" id="IPR039437">
    <property type="entry name" value="FrzH/put_lumazine-bd"/>
</dbReference>
<feature type="signal peptide" evidence="1">
    <location>
        <begin position="1"/>
        <end position="26"/>
    </location>
</feature>
<reference evidence="2" key="1">
    <citation type="submission" date="2022-08" db="EMBL/GenBank/DDBJ databases">
        <title>Genomic Encyclopedia of Type Strains, Phase V (KMG-V): Genome sequencing to study the core and pangenomes of soil and plant-associated prokaryotes.</title>
        <authorList>
            <person name="Whitman W."/>
        </authorList>
    </citation>
    <scope>NUCLEOTIDE SEQUENCE</scope>
    <source>
        <strain evidence="3">SP3002</strain>
        <strain evidence="2">SP3026</strain>
    </source>
</reference>
<dbReference type="RefSeq" id="WP_013062306.1">
    <property type="nucleotide sequence ID" value="NZ_CALTRY010000018.1"/>
</dbReference>
<comment type="caution">
    <text evidence="2">The sequence shown here is derived from an EMBL/GenBank/DDBJ whole genome shotgun (WGS) entry which is preliminary data.</text>
</comment>
<feature type="chain" id="PRO_5041116532" description="DUF4440 domain-containing protein" evidence="1">
    <location>
        <begin position="27"/>
        <end position="171"/>
    </location>
</feature>
<dbReference type="SUPFAM" id="SSF54427">
    <property type="entry name" value="NTF2-like"/>
    <property type="match status" value="1"/>
</dbReference>
<keyword evidence="1" id="KW-0732">Signal</keyword>
<dbReference type="EMBL" id="JANTZM010000013">
    <property type="protein sequence ID" value="MCS4158565.1"/>
    <property type="molecule type" value="Genomic_DNA"/>
</dbReference>
<evidence type="ECO:0000256" key="1">
    <source>
        <dbReference type="SAM" id="SignalP"/>
    </source>
</evidence>
<dbReference type="Proteomes" id="UP001155110">
    <property type="component" value="Unassembled WGS sequence"/>
</dbReference>
<evidence type="ECO:0000313" key="2">
    <source>
        <dbReference type="EMBL" id="MCS4122524.1"/>
    </source>
</evidence>
<sequence>MTRRLFPLLSVALLFVAGPLVPVASAQSDGPRMPAAEAAVRATLDALFDGMRAGDSTAVRDVFHDDARLHTAGGPSDTAGVSETPVDAFVAAVGQPRERVWDERTWDVAVRVDGPLASAWVPYVFYRGDERSHCGVNAVQLVRGPDGWRILQLTDTRRQACDVPPEVQKSR</sequence>
<dbReference type="Proteomes" id="UP001155144">
    <property type="component" value="Unassembled WGS sequence"/>
</dbReference>
<dbReference type="Pfam" id="PF12893">
    <property type="entry name" value="Lumazine_bd_2"/>
    <property type="match status" value="1"/>
</dbReference>
<evidence type="ECO:0008006" key="5">
    <source>
        <dbReference type="Google" id="ProtNLM"/>
    </source>
</evidence>
<dbReference type="AlphaFoldDB" id="A0A9X2V9Q1"/>
<dbReference type="InterPro" id="IPR032710">
    <property type="entry name" value="NTF2-like_dom_sf"/>
</dbReference>
<dbReference type="Gene3D" id="3.10.450.50">
    <property type="match status" value="1"/>
</dbReference>